<name>A0A397INH5_9GLOM</name>
<evidence type="ECO:0000313" key="3">
    <source>
        <dbReference type="EMBL" id="RHZ75778.1"/>
    </source>
</evidence>
<dbReference type="InterPro" id="IPR059117">
    <property type="entry name" value="APS_kinase_dom"/>
</dbReference>
<keyword evidence="1" id="KW-0808">Transferase</keyword>
<keyword evidence="4" id="KW-1185">Reference proteome</keyword>
<evidence type="ECO:0000313" key="4">
    <source>
        <dbReference type="Proteomes" id="UP000266861"/>
    </source>
</evidence>
<dbReference type="Proteomes" id="UP000266861">
    <property type="component" value="Unassembled WGS sequence"/>
</dbReference>
<comment type="caution">
    <text evidence="3">The sequence shown here is derived from an EMBL/GenBank/DDBJ whole genome shotgun (WGS) entry which is preliminary data.</text>
</comment>
<dbReference type="AlphaFoldDB" id="A0A397INH5"/>
<protein>
    <recommendedName>
        <fullName evidence="2">APS kinase domain-containing protein</fullName>
    </recommendedName>
</protein>
<feature type="domain" description="APS kinase" evidence="2">
    <location>
        <begin position="24"/>
        <end position="44"/>
    </location>
</feature>
<dbReference type="OrthoDB" id="506431at2759"/>
<gene>
    <name evidence="3" type="ORF">Glove_209g145</name>
</gene>
<accession>A0A397INH5</accession>
<dbReference type="Pfam" id="PF01583">
    <property type="entry name" value="APS_kinase"/>
    <property type="match status" value="1"/>
</dbReference>
<dbReference type="STRING" id="1348612.A0A397INH5"/>
<organism evidence="3 4">
    <name type="scientific">Diversispora epigaea</name>
    <dbReference type="NCBI Taxonomy" id="1348612"/>
    <lineage>
        <taxon>Eukaryota</taxon>
        <taxon>Fungi</taxon>
        <taxon>Fungi incertae sedis</taxon>
        <taxon>Mucoromycota</taxon>
        <taxon>Glomeromycotina</taxon>
        <taxon>Glomeromycetes</taxon>
        <taxon>Diversisporales</taxon>
        <taxon>Diversisporaceae</taxon>
        <taxon>Diversispora</taxon>
    </lineage>
</organism>
<reference evidence="3 4" key="1">
    <citation type="submission" date="2018-08" db="EMBL/GenBank/DDBJ databases">
        <title>Genome and evolution of the arbuscular mycorrhizal fungus Diversispora epigaea (formerly Glomus versiforme) and its bacterial endosymbionts.</title>
        <authorList>
            <person name="Sun X."/>
            <person name="Fei Z."/>
            <person name="Harrison M."/>
        </authorList>
    </citation>
    <scope>NUCLEOTIDE SEQUENCE [LARGE SCALE GENOMIC DNA]</scope>
    <source>
        <strain evidence="3 4">IT104</strain>
    </source>
</reference>
<dbReference type="EMBL" id="PQFF01000196">
    <property type="protein sequence ID" value="RHZ75778.1"/>
    <property type="molecule type" value="Genomic_DNA"/>
</dbReference>
<proteinExistence type="predicted"/>
<dbReference type="InterPro" id="IPR027417">
    <property type="entry name" value="P-loop_NTPase"/>
</dbReference>
<dbReference type="Gene3D" id="3.40.50.300">
    <property type="entry name" value="P-loop containing nucleotide triphosphate hydrolases"/>
    <property type="match status" value="1"/>
</dbReference>
<evidence type="ECO:0000256" key="1">
    <source>
        <dbReference type="ARBA" id="ARBA00022679"/>
    </source>
</evidence>
<evidence type="ECO:0000259" key="2">
    <source>
        <dbReference type="Pfam" id="PF01583"/>
    </source>
</evidence>
<sequence length="54" mass="6040">MSTNITWHQSNVSREEREKLLGQKGLTVWFTGLSASGKSTIARFDKEAISLCIL</sequence>